<evidence type="ECO:0000313" key="18">
    <source>
        <dbReference type="Proteomes" id="UP000183209"/>
    </source>
</evidence>
<dbReference type="AlphaFoldDB" id="A0A1I6TTJ3"/>
<keyword evidence="12" id="KW-0902">Two-component regulatory system</keyword>
<dbReference type="GO" id="GO:0000155">
    <property type="term" value="F:phosphorelay sensor kinase activity"/>
    <property type="evidence" value="ECO:0007669"/>
    <property type="project" value="InterPro"/>
</dbReference>
<evidence type="ECO:0000256" key="5">
    <source>
        <dbReference type="ARBA" id="ARBA00022553"/>
    </source>
</evidence>
<keyword evidence="8" id="KW-0547">Nucleotide-binding</keyword>
<dbReference type="CDD" id="cd00075">
    <property type="entry name" value="HATPase"/>
    <property type="match status" value="1"/>
</dbReference>
<dbReference type="GO" id="GO:0005886">
    <property type="term" value="C:plasma membrane"/>
    <property type="evidence" value="ECO:0007669"/>
    <property type="project" value="UniProtKB-SubCell"/>
</dbReference>
<dbReference type="Pfam" id="PF02518">
    <property type="entry name" value="HATPase_c"/>
    <property type="match status" value="1"/>
</dbReference>
<dbReference type="PANTHER" id="PTHR45528:SF1">
    <property type="entry name" value="SENSOR HISTIDINE KINASE CPXA"/>
    <property type="match status" value="1"/>
</dbReference>
<dbReference type="InterPro" id="IPR003661">
    <property type="entry name" value="HisK_dim/P_dom"/>
</dbReference>
<feature type="transmembrane region" description="Helical" evidence="14">
    <location>
        <begin position="159"/>
        <end position="178"/>
    </location>
</feature>
<keyword evidence="9 17" id="KW-0418">Kinase</keyword>
<dbReference type="Proteomes" id="UP000183209">
    <property type="component" value="Unassembled WGS sequence"/>
</dbReference>
<evidence type="ECO:0000256" key="3">
    <source>
        <dbReference type="ARBA" id="ARBA00012438"/>
    </source>
</evidence>
<name>A0A1I6TTJ3_9FLAO</name>
<evidence type="ECO:0000313" key="17">
    <source>
        <dbReference type="EMBL" id="SFS92481.1"/>
    </source>
</evidence>
<dbReference type="EC" id="2.7.13.3" evidence="3"/>
<organism evidence="17 18">
    <name type="scientific">Zhouia amylolytica</name>
    <dbReference type="NCBI Taxonomy" id="376730"/>
    <lineage>
        <taxon>Bacteria</taxon>
        <taxon>Pseudomonadati</taxon>
        <taxon>Bacteroidota</taxon>
        <taxon>Flavobacteriia</taxon>
        <taxon>Flavobacteriales</taxon>
        <taxon>Flavobacteriaceae</taxon>
        <taxon>Zhouia</taxon>
    </lineage>
</organism>
<evidence type="ECO:0000256" key="12">
    <source>
        <dbReference type="ARBA" id="ARBA00023012"/>
    </source>
</evidence>
<evidence type="ECO:0000256" key="1">
    <source>
        <dbReference type="ARBA" id="ARBA00000085"/>
    </source>
</evidence>
<dbReference type="SMART" id="SM00388">
    <property type="entry name" value="HisKA"/>
    <property type="match status" value="1"/>
</dbReference>
<dbReference type="InterPro" id="IPR005467">
    <property type="entry name" value="His_kinase_dom"/>
</dbReference>
<dbReference type="SMART" id="SM00304">
    <property type="entry name" value="HAMP"/>
    <property type="match status" value="1"/>
</dbReference>
<dbReference type="SUPFAM" id="SSF55874">
    <property type="entry name" value="ATPase domain of HSP90 chaperone/DNA topoisomerase II/histidine kinase"/>
    <property type="match status" value="1"/>
</dbReference>
<comment type="catalytic activity">
    <reaction evidence="1">
        <text>ATP + protein L-histidine = ADP + protein N-phospho-L-histidine.</text>
        <dbReference type="EC" id="2.7.13.3"/>
    </reaction>
</comment>
<comment type="subcellular location">
    <subcellularLocation>
        <location evidence="2">Cell membrane</location>
        <topology evidence="2">Multi-pass membrane protein</topology>
    </subcellularLocation>
</comment>
<evidence type="ECO:0000256" key="9">
    <source>
        <dbReference type="ARBA" id="ARBA00022777"/>
    </source>
</evidence>
<dbReference type="EMBL" id="FPAG01000006">
    <property type="protein sequence ID" value="SFS92481.1"/>
    <property type="molecule type" value="Genomic_DNA"/>
</dbReference>
<dbReference type="InterPro" id="IPR050398">
    <property type="entry name" value="HssS/ArlS-like"/>
</dbReference>
<feature type="domain" description="HAMP" evidence="16">
    <location>
        <begin position="179"/>
        <end position="232"/>
    </location>
</feature>
<evidence type="ECO:0000256" key="14">
    <source>
        <dbReference type="SAM" id="Phobius"/>
    </source>
</evidence>
<dbReference type="Pfam" id="PF00512">
    <property type="entry name" value="HisKA"/>
    <property type="match status" value="1"/>
</dbReference>
<evidence type="ECO:0000256" key="13">
    <source>
        <dbReference type="ARBA" id="ARBA00023136"/>
    </source>
</evidence>
<keyword evidence="7 14" id="KW-0812">Transmembrane</keyword>
<gene>
    <name evidence="17" type="ORF">SAMN04487906_2132</name>
</gene>
<evidence type="ECO:0000256" key="4">
    <source>
        <dbReference type="ARBA" id="ARBA00022475"/>
    </source>
</evidence>
<keyword evidence="13 14" id="KW-0472">Membrane</keyword>
<evidence type="ECO:0000259" key="15">
    <source>
        <dbReference type="PROSITE" id="PS50109"/>
    </source>
</evidence>
<reference evidence="17 18" key="1">
    <citation type="submission" date="2016-10" db="EMBL/GenBank/DDBJ databases">
        <authorList>
            <person name="de Groot N.N."/>
        </authorList>
    </citation>
    <scope>NUCLEOTIDE SEQUENCE [LARGE SCALE GENOMIC DNA]</scope>
    <source>
        <strain evidence="17 18">CGMCC 1.6114</strain>
    </source>
</reference>
<evidence type="ECO:0000256" key="2">
    <source>
        <dbReference type="ARBA" id="ARBA00004651"/>
    </source>
</evidence>
<evidence type="ECO:0000256" key="11">
    <source>
        <dbReference type="ARBA" id="ARBA00022989"/>
    </source>
</evidence>
<dbReference type="InterPro" id="IPR036890">
    <property type="entry name" value="HATPase_C_sf"/>
</dbReference>
<dbReference type="Gene3D" id="1.10.287.130">
    <property type="match status" value="1"/>
</dbReference>
<evidence type="ECO:0000256" key="7">
    <source>
        <dbReference type="ARBA" id="ARBA00022692"/>
    </source>
</evidence>
<dbReference type="InterPro" id="IPR003594">
    <property type="entry name" value="HATPase_dom"/>
</dbReference>
<evidence type="ECO:0000256" key="10">
    <source>
        <dbReference type="ARBA" id="ARBA00022840"/>
    </source>
</evidence>
<dbReference type="Gene3D" id="3.30.565.10">
    <property type="entry name" value="Histidine kinase-like ATPase, C-terminal domain"/>
    <property type="match status" value="1"/>
</dbReference>
<dbReference type="CDD" id="cd00082">
    <property type="entry name" value="HisKA"/>
    <property type="match status" value="1"/>
</dbReference>
<dbReference type="InterPro" id="IPR003660">
    <property type="entry name" value="HAMP_dom"/>
</dbReference>
<dbReference type="PANTHER" id="PTHR45528">
    <property type="entry name" value="SENSOR HISTIDINE KINASE CPXA"/>
    <property type="match status" value="1"/>
</dbReference>
<keyword evidence="5" id="KW-0597">Phosphoprotein</keyword>
<dbReference type="InterPro" id="IPR036097">
    <property type="entry name" value="HisK_dim/P_sf"/>
</dbReference>
<evidence type="ECO:0000259" key="16">
    <source>
        <dbReference type="PROSITE" id="PS50885"/>
    </source>
</evidence>
<dbReference type="GO" id="GO:0005524">
    <property type="term" value="F:ATP binding"/>
    <property type="evidence" value="ECO:0007669"/>
    <property type="project" value="UniProtKB-KW"/>
</dbReference>
<dbReference type="CDD" id="cd06225">
    <property type="entry name" value="HAMP"/>
    <property type="match status" value="1"/>
</dbReference>
<feature type="transmembrane region" description="Helical" evidence="14">
    <location>
        <begin position="12"/>
        <end position="30"/>
    </location>
</feature>
<dbReference type="RefSeq" id="WP_038261370.1">
    <property type="nucleotide sequence ID" value="NZ_FPAG01000006.1"/>
</dbReference>
<dbReference type="PRINTS" id="PR00344">
    <property type="entry name" value="BCTRLSENSOR"/>
</dbReference>
<accession>A0A1I6TTJ3</accession>
<keyword evidence="4" id="KW-1003">Cell membrane</keyword>
<dbReference type="SUPFAM" id="SSF47384">
    <property type="entry name" value="Homodimeric domain of signal transducing histidine kinase"/>
    <property type="match status" value="1"/>
</dbReference>
<keyword evidence="6" id="KW-0808">Transferase</keyword>
<protein>
    <recommendedName>
        <fullName evidence="3">histidine kinase</fullName>
        <ecNumber evidence="3">2.7.13.3</ecNumber>
    </recommendedName>
</protein>
<dbReference type="PROSITE" id="PS50885">
    <property type="entry name" value="HAMP"/>
    <property type="match status" value="1"/>
</dbReference>
<dbReference type="SMART" id="SM00387">
    <property type="entry name" value="HATPase_c"/>
    <property type="match status" value="1"/>
</dbReference>
<sequence>MKVRDKITQNFTILTSLLLISVFILIYFFAQKYTHNEFYLRLSQRATIASQFLFEEDALNANIYNEIRLKHLQILPEEEEKVLAVDVINKVVLEENDLNLPSTFYEVAIERGFARYHYHPNEVFYYGLLRKYKGNHYLIVLSAKDIYGEAKLTNLRKTLAICFLIGILLTYLFGRYYASKVINPITEMIREVNKITATNLHMRLEDNDNKDEMGQLASTFNNMLDRLETSFDLQSNFISSASHEFKNPLTAILGEIEITLNRERSGEEYRNSLIKVEKEAIRLDILVNGLLKLAQTEFDDKGLVIEEVRIDELVIGVQRDFDNIHPESKIIFDFSELPSNPEDLVVQGNKSLLGVAFNNILDNAAKFSMNKDVSVKITARDHNVVVIITDQGVGIPPDELKNIFEPFFRASNVRGVKGFGVGLPLTYRIVKLHSGQLNITSEVDSGTRVEVVLPHRDEHIIVRK</sequence>
<dbReference type="Pfam" id="PF00672">
    <property type="entry name" value="HAMP"/>
    <property type="match status" value="1"/>
</dbReference>
<dbReference type="Gene3D" id="6.10.340.10">
    <property type="match status" value="1"/>
</dbReference>
<dbReference type="InterPro" id="IPR004358">
    <property type="entry name" value="Sig_transdc_His_kin-like_C"/>
</dbReference>
<dbReference type="OrthoDB" id="1522504at2"/>
<evidence type="ECO:0000256" key="6">
    <source>
        <dbReference type="ARBA" id="ARBA00022679"/>
    </source>
</evidence>
<keyword evidence="11 14" id="KW-1133">Transmembrane helix</keyword>
<evidence type="ECO:0000256" key="8">
    <source>
        <dbReference type="ARBA" id="ARBA00022741"/>
    </source>
</evidence>
<dbReference type="PROSITE" id="PS50109">
    <property type="entry name" value="HIS_KIN"/>
    <property type="match status" value="1"/>
</dbReference>
<proteinExistence type="predicted"/>
<keyword evidence="10" id="KW-0067">ATP-binding</keyword>
<dbReference type="SUPFAM" id="SSF158472">
    <property type="entry name" value="HAMP domain-like"/>
    <property type="match status" value="1"/>
</dbReference>
<feature type="domain" description="Histidine kinase" evidence="15">
    <location>
        <begin position="240"/>
        <end position="457"/>
    </location>
</feature>